<evidence type="ECO:0000256" key="3">
    <source>
        <dbReference type="PROSITE-ProRule" id="PRU01106"/>
    </source>
</evidence>
<dbReference type="SUPFAM" id="SSF54637">
    <property type="entry name" value="Thioesterase/thiol ester dehydrase-isomerase"/>
    <property type="match status" value="1"/>
</dbReference>
<comment type="similarity">
    <text evidence="1">Belongs to the acyl coenzyme A hydrolase family.</text>
</comment>
<reference evidence="5" key="1">
    <citation type="submission" date="2019-02" db="EMBL/GenBank/DDBJ databases">
        <authorList>
            <person name="Li S.-H."/>
        </authorList>
    </citation>
    <scope>NUCLEOTIDE SEQUENCE</scope>
    <source>
        <strain evidence="5">IMCC14734</strain>
    </source>
</reference>
<dbReference type="Proteomes" id="UP001143362">
    <property type="component" value="Unassembled WGS sequence"/>
</dbReference>
<evidence type="ECO:0000256" key="1">
    <source>
        <dbReference type="ARBA" id="ARBA00010458"/>
    </source>
</evidence>
<organism evidence="5 6">
    <name type="scientific">Candidatus Litorirhabdus singularis</name>
    <dbReference type="NCBI Taxonomy" id="2518993"/>
    <lineage>
        <taxon>Bacteria</taxon>
        <taxon>Pseudomonadati</taxon>
        <taxon>Pseudomonadota</taxon>
        <taxon>Gammaproteobacteria</taxon>
        <taxon>Cellvibrionales</taxon>
        <taxon>Halieaceae</taxon>
        <taxon>Candidatus Litorirhabdus</taxon>
    </lineage>
</organism>
<dbReference type="Gene3D" id="3.10.129.10">
    <property type="entry name" value="Hotdog Thioesterase"/>
    <property type="match status" value="1"/>
</dbReference>
<dbReference type="Pfam" id="PF03061">
    <property type="entry name" value="4HBT"/>
    <property type="match status" value="1"/>
</dbReference>
<evidence type="ECO:0000313" key="5">
    <source>
        <dbReference type="EMBL" id="MCX2980689.1"/>
    </source>
</evidence>
<dbReference type="InterPro" id="IPR006683">
    <property type="entry name" value="Thioestr_dom"/>
</dbReference>
<dbReference type="InterPro" id="IPR029069">
    <property type="entry name" value="HotDog_dom_sf"/>
</dbReference>
<keyword evidence="6" id="KW-1185">Reference proteome</keyword>
<proteinExistence type="inferred from homology"/>
<gene>
    <name evidence="5" type="ORF">EYC98_07335</name>
</gene>
<sequence length="125" mass="13711">MEHRKLVLPEFLNDQGYLFGGNLLKWVDESAYITASLDFPGNRLVTVSLSEVNFKNPIHPGELLCFDVQLVRRGNTSATYSIEVIGEKLADTKAPLFVTKITFVNVAPDGQPMALSLSADEVAGK</sequence>
<keyword evidence="2 3" id="KW-0378">Hydrolase</keyword>
<dbReference type="EMBL" id="SHNN01000001">
    <property type="protein sequence ID" value="MCX2980689.1"/>
    <property type="molecule type" value="Genomic_DNA"/>
</dbReference>
<protein>
    <submittedName>
        <fullName evidence="5">Acyl-CoA thioesterase</fullName>
    </submittedName>
</protein>
<evidence type="ECO:0000313" key="6">
    <source>
        <dbReference type="Proteomes" id="UP001143362"/>
    </source>
</evidence>
<comment type="caution">
    <text evidence="5">The sequence shown here is derived from an EMBL/GenBank/DDBJ whole genome shotgun (WGS) entry which is preliminary data.</text>
</comment>
<dbReference type="PANTHER" id="PTHR11049:SF31">
    <property type="entry name" value="HOTDOG ACOT-TYPE DOMAIN-CONTAINING PROTEIN"/>
    <property type="match status" value="1"/>
</dbReference>
<dbReference type="PROSITE" id="PS51770">
    <property type="entry name" value="HOTDOG_ACOT"/>
    <property type="match status" value="1"/>
</dbReference>
<dbReference type="PANTHER" id="PTHR11049">
    <property type="entry name" value="ACYL COENZYME A THIOESTER HYDROLASE"/>
    <property type="match status" value="1"/>
</dbReference>
<accession>A0ABT3TFA2</accession>
<evidence type="ECO:0000259" key="4">
    <source>
        <dbReference type="PROSITE" id="PS51770"/>
    </source>
</evidence>
<evidence type="ECO:0000256" key="2">
    <source>
        <dbReference type="ARBA" id="ARBA00022801"/>
    </source>
</evidence>
<dbReference type="RefSeq" id="WP_279244662.1">
    <property type="nucleotide sequence ID" value="NZ_SHNN01000001.1"/>
</dbReference>
<feature type="domain" description="HotDog ACOT-type" evidence="4">
    <location>
        <begin position="1"/>
        <end position="111"/>
    </location>
</feature>
<dbReference type="InterPro" id="IPR040170">
    <property type="entry name" value="Cytosol_ACT"/>
</dbReference>
<dbReference type="CDD" id="cd03442">
    <property type="entry name" value="BFIT_BACH"/>
    <property type="match status" value="1"/>
</dbReference>
<dbReference type="InterPro" id="IPR033120">
    <property type="entry name" value="HOTDOG_ACOT"/>
</dbReference>
<name>A0ABT3TFA2_9GAMM</name>